<dbReference type="Gene3D" id="3.90.25.10">
    <property type="entry name" value="UDP-galactose 4-epimerase, domain 1"/>
    <property type="match status" value="1"/>
</dbReference>
<evidence type="ECO:0000256" key="3">
    <source>
        <dbReference type="ARBA" id="ARBA00012929"/>
    </source>
</evidence>
<dbReference type="Pfam" id="PF04321">
    <property type="entry name" value="RmlD_sub_bind"/>
    <property type="match status" value="1"/>
</dbReference>
<dbReference type="PANTHER" id="PTHR10491:SF4">
    <property type="entry name" value="METHIONINE ADENOSYLTRANSFERASE 2 SUBUNIT BETA"/>
    <property type="match status" value="1"/>
</dbReference>
<dbReference type="PANTHER" id="PTHR10491">
    <property type="entry name" value="DTDP-4-DEHYDRORHAMNOSE REDUCTASE"/>
    <property type="match status" value="1"/>
</dbReference>
<dbReference type="CDD" id="cd05254">
    <property type="entry name" value="dTDP_HR_like_SDR_e"/>
    <property type="match status" value="1"/>
</dbReference>
<name>A0A8J3DNJ4_9HYPH</name>
<evidence type="ECO:0000313" key="8">
    <source>
        <dbReference type="EMBL" id="GHC68109.1"/>
    </source>
</evidence>
<reference evidence="8" key="1">
    <citation type="journal article" date="2014" name="Int. J. Syst. Evol. Microbiol.">
        <title>Complete genome sequence of Corynebacterium casei LMG S-19264T (=DSM 44701T), isolated from a smear-ripened cheese.</title>
        <authorList>
            <consortium name="US DOE Joint Genome Institute (JGI-PGF)"/>
            <person name="Walter F."/>
            <person name="Albersmeier A."/>
            <person name="Kalinowski J."/>
            <person name="Ruckert C."/>
        </authorList>
    </citation>
    <scope>NUCLEOTIDE SEQUENCE</scope>
    <source>
        <strain evidence="8">KCTC 42097</strain>
    </source>
</reference>
<dbReference type="UniPathway" id="UPA00124"/>
<dbReference type="Gene3D" id="3.40.50.720">
    <property type="entry name" value="NAD(P)-binding Rossmann-like Domain"/>
    <property type="match status" value="1"/>
</dbReference>
<comment type="similarity">
    <text evidence="2 6">Belongs to the dTDP-4-dehydrorhamnose reductase family.</text>
</comment>
<dbReference type="EC" id="1.1.1.133" evidence="3 6"/>
<comment type="catalytic activity">
    <reaction evidence="5 6">
        <text>dTDP-beta-L-rhamnose + NADP(+) = dTDP-4-dehydro-beta-L-rhamnose + NADPH + H(+)</text>
        <dbReference type="Rhea" id="RHEA:21796"/>
        <dbReference type="ChEBI" id="CHEBI:15378"/>
        <dbReference type="ChEBI" id="CHEBI:57510"/>
        <dbReference type="ChEBI" id="CHEBI:57783"/>
        <dbReference type="ChEBI" id="CHEBI:58349"/>
        <dbReference type="ChEBI" id="CHEBI:62830"/>
        <dbReference type="EC" id="1.1.1.133"/>
    </reaction>
</comment>
<gene>
    <name evidence="8" type="primary">rfbD</name>
    <name evidence="8" type="ORF">GCM10010136_12890</name>
</gene>
<comment type="function">
    <text evidence="6">Catalyzes the reduction of dTDP-6-deoxy-L-lyxo-4-hexulose to yield dTDP-L-rhamnose.</text>
</comment>
<dbReference type="AlphaFoldDB" id="A0A8J3DNJ4"/>
<evidence type="ECO:0000313" key="9">
    <source>
        <dbReference type="Proteomes" id="UP000641137"/>
    </source>
</evidence>
<feature type="domain" description="RmlD-like substrate binding" evidence="7">
    <location>
        <begin position="5"/>
        <end position="294"/>
    </location>
</feature>
<reference evidence="8" key="2">
    <citation type="submission" date="2020-09" db="EMBL/GenBank/DDBJ databases">
        <authorList>
            <person name="Sun Q."/>
            <person name="Kim S."/>
        </authorList>
    </citation>
    <scope>NUCLEOTIDE SEQUENCE</scope>
    <source>
        <strain evidence="8">KCTC 42097</strain>
    </source>
</reference>
<comment type="pathway">
    <text evidence="1 6">Carbohydrate biosynthesis; dTDP-L-rhamnose biosynthesis.</text>
</comment>
<keyword evidence="6" id="KW-0560">Oxidoreductase</keyword>
<evidence type="ECO:0000256" key="2">
    <source>
        <dbReference type="ARBA" id="ARBA00010944"/>
    </source>
</evidence>
<dbReference type="Proteomes" id="UP000641137">
    <property type="component" value="Unassembled WGS sequence"/>
</dbReference>
<evidence type="ECO:0000256" key="5">
    <source>
        <dbReference type="ARBA" id="ARBA00048200"/>
    </source>
</evidence>
<evidence type="ECO:0000256" key="6">
    <source>
        <dbReference type="RuleBase" id="RU364082"/>
    </source>
</evidence>
<proteinExistence type="inferred from homology"/>
<dbReference type="GO" id="GO:0008831">
    <property type="term" value="F:dTDP-4-dehydrorhamnose reductase activity"/>
    <property type="evidence" value="ECO:0007669"/>
    <property type="project" value="UniProtKB-EC"/>
</dbReference>
<sequence>MAAKRVLVTGNTGQVAQAMMAAKPENVELSCLGRPDLDITDFDGLRRAISVFRPDVIVNPAAYTAVDRAETESSLAYLVNRDGAGNVARAAAAAGIPIIHLSTDYVFSGDAPDPYVETDAVGPRSVYGASKLAGEDYVAFYNARHVILRTAWVFAPWGNNFARTMMRLAGDRETVNVVADQFGSPTYAPHIAAAIYAVTTHILENHEADQWRGVFHMTGTGDTNWAGFAREIFSESSKLGLQSANVQDITTADYPTPAKRPANSRLSNRKFSDVFGHPLPEWKSGVHQFIEAVQRALI</sequence>
<evidence type="ECO:0000256" key="4">
    <source>
        <dbReference type="ARBA" id="ARBA00017099"/>
    </source>
</evidence>
<keyword evidence="9" id="KW-1185">Reference proteome</keyword>
<evidence type="ECO:0000256" key="1">
    <source>
        <dbReference type="ARBA" id="ARBA00004781"/>
    </source>
</evidence>
<accession>A0A8J3DNJ4</accession>
<organism evidence="8 9">
    <name type="scientific">Limoniibacter endophyticus</name>
    <dbReference type="NCBI Taxonomy" id="1565040"/>
    <lineage>
        <taxon>Bacteria</taxon>
        <taxon>Pseudomonadati</taxon>
        <taxon>Pseudomonadota</taxon>
        <taxon>Alphaproteobacteria</taxon>
        <taxon>Hyphomicrobiales</taxon>
        <taxon>Bartonellaceae</taxon>
        <taxon>Limoniibacter</taxon>
    </lineage>
</organism>
<dbReference type="InterPro" id="IPR036291">
    <property type="entry name" value="NAD(P)-bd_dom_sf"/>
</dbReference>
<evidence type="ECO:0000259" key="7">
    <source>
        <dbReference type="Pfam" id="PF04321"/>
    </source>
</evidence>
<dbReference type="NCBIfam" id="TIGR01214">
    <property type="entry name" value="rmlD"/>
    <property type="match status" value="1"/>
</dbReference>
<dbReference type="EMBL" id="BMZO01000003">
    <property type="protein sequence ID" value="GHC68109.1"/>
    <property type="molecule type" value="Genomic_DNA"/>
</dbReference>
<comment type="caution">
    <text evidence="8">The sequence shown here is derived from an EMBL/GenBank/DDBJ whole genome shotgun (WGS) entry which is preliminary data.</text>
</comment>
<comment type="cofactor">
    <cofactor evidence="6">
        <name>Mg(2+)</name>
        <dbReference type="ChEBI" id="CHEBI:18420"/>
    </cofactor>
    <text evidence="6">Binds 1 Mg(2+) ion per monomer.</text>
</comment>
<protein>
    <recommendedName>
        <fullName evidence="4 6">dTDP-4-dehydrorhamnose reductase</fullName>
        <ecNumber evidence="3 6">1.1.1.133</ecNumber>
    </recommendedName>
</protein>
<dbReference type="GO" id="GO:0019305">
    <property type="term" value="P:dTDP-rhamnose biosynthetic process"/>
    <property type="evidence" value="ECO:0007669"/>
    <property type="project" value="UniProtKB-UniPathway"/>
</dbReference>
<dbReference type="InterPro" id="IPR005913">
    <property type="entry name" value="dTDP_dehydrorham_reduct"/>
</dbReference>
<dbReference type="SUPFAM" id="SSF51735">
    <property type="entry name" value="NAD(P)-binding Rossmann-fold domains"/>
    <property type="match status" value="1"/>
</dbReference>
<dbReference type="InterPro" id="IPR029903">
    <property type="entry name" value="RmlD-like-bd"/>
</dbReference>
<dbReference type="RefSeq" id="WP_189489011.1">
    <property type="nucleotide sequence ID" value="NZ_BMZO01000003.1"/>
</dbReference>
<keyword evidence="6" id="KW-0521">NADP</keyword>